<proteinExistence type="predicted"/>
<organism evidence="3 4">
    <name type="scientific">Erythrobacter rubeus</name>
    <dbReference type="NCBI Taxonomy" id="2760803"/>
    <lineage>
        <taxon>Bacteria</taxon>
        <taxon>Pseudomonadati</taxon>
        <taxon>Pseudomonadota</taxon>
        <taxon>Alphaproteobacteria</taxon>
        <taxon>Sphingomonadales</taxon>
        <taxon>Erythrobacteraceae</taxon>
        <taxon>Erythrobacter/Porphyrobacter group</taxon>
        <taxon>Erythrobacter</taxon>
    </lineage>
</organism>
<reference evidence="3 4" key="1">
    <citation type="submission" date="2020-09" db="EMBL/GenBank/DDBJ databases">
        <authorList>
            <person name="Yoon J.-W."/>
        </authorList>
    </citation>
    <scope>NUCLEOTIDE SEQUENCE [LARGE SCALE GENOMIC DNA]</scope>
    <source>
        <strain evidence="3 4">KMU-140</strain>
    </source>
</reference>
<protein>
    <submittedName>
        <fullName evidence="3">Extensin family protein</fullName>
    </submittedName>
</protein>
<dbReference type="Proteomes" id="UP000635384">
    <property type="component" value="Unassembled WGS sequence"/>
</dbReference>
<keyword evidence="4" id="KW-1185">Reference proteome</keyword>
<evidence type="ECO:0000256" key="1">
    <source>
        <dbReference type="SAM" id="Phobius"/>
    </source>
</evidence>
<evidence type="ECO:0000313" key="4">
    <source>
        <dbReference type="Proteomes" id="UP000635384"/>
    </source>
</evidence>
<gene>
    <name evidence="3" type="ORF">IB285_06870</name>
</gene>
<dbReference type="Pfam" id="PF06904">
    <property type="entry name" value="Extensin-like_C"/>
    <property type="match status" value="1"/>
</dbReference>
<dbReference type="InterPro" id="IPR009683">
    <property type="entry name" value="Extensin-like_C"/>
</dbReference>
<comment type="caution">
    <text evidence="3">The sequence shown here is derived from an EMBL/GenBank/DDBJ whole genome shotgun (WGS) entry which is preliminary data.</text>
</comment>
<keyword evidence="1" id="KW-0472">Membrane</keyword>
<sequence>MSRSPREPRISRRIGRFTADRRILSLLLVVFAIGIAGWSWLSEHPKHNPWAPLDLRDPVGMATANKLLALKDDVELCRVTLDRSDVAFRALESTGSGACERPDRTQLEDYPLSPNTPIVTCPVAAALELWRTKTVRPAAREILGSELARMEHLGAYSCRRLYGGEEGPWSEHATGNAIDISAFVLEDGTRISLIADWDGTDDEARFLREVRDGACGVFATVLSPDYNAAHADHFHLDQESRWSGVCR</sequence>
<feature type="transmembrane region" description="Helical" evidence="1">
    <location>
        <begin position="21"/>
        <end position="41"/>
    </location>
</feature>
<name>A0ABR8KN06_9SPHN</name>
<dbReference type="EMBL" id="JACXLC010000001">
    <property type="protein sequence ID" value="MBD2841982.1"/>
    <property type="molecule type" value="Genomic_DNA"/>
</dbReference>
<evidence type="ECO:0000259" key="2">
    <source>
        <dbReference type="Pfam" id="PF06904"/>
    </source>
</evidence>
<feature type="domain" description="Extensin-like C-terminal" evidence="2">
    <location>
        <begin position="76"/>
        <end position="247"/>
    </location>
</feature>
<accession>A0ABR8KN06</accession>
<keyword evidence="1" id="KW-1133">Transmembrane helix</keyword>
<keyword evidence="1" id="KW-0812">Transmembrane</keyword>
<evidence type="ECO:0000313" key="3">
    <source>
        <dbReference type="EMBL" id="MBD2841982.1"/>
    </source>
</evidence>
<dbReference type="RefSeq" id="WP_190787479.1">
    <property type="nucleotide sequence ID" value="NZ_JACXLC010000001.1"/>
</dbReference>